<organism evidence="8 9">
    <name type="scientific">Tetradesmus obliquus</name>
    <name type="common">Green alga</name>
    <name type="synonym">Acutodesmus obliquus</name>
    <dbReference type="NCBI Taxonomy" id="3088"/>
    <lineage>
        <taxon>Eukaryota</taxon>
        <taxon>Viridiplantae</taxon>
        <taxon>Chlorophyta</taxon>
        <taxon>core chlorophytes</taxon>
        <taxon>Chlorophyceae</taxon>
        <taxon>CS clade</taxon>
        <taxon>Sphaeropleales</taxon>
        <taxon>Scenedesmaceae</taxon>
        <taxon>Tetradesmus</taxon>
    </lineage>
</organism>
<evidence type="ECO:0000259" key="7">
    <source>
        <dbReference type="PROSITE" id="PS51032"/>
    </source>
</evidence>
<dbReference type="InterPro" id="IPR001471">
    <property type="entry name" value="AP2/ERF_dom"/>
</dbReference>
<evidence type="ECO:0000256" key="4">
    <source>
        <dbReference type="ARBA" id="ARBA00023163"/>
    </source>
</evidence>
<evidence type="ECO:0000313" key="9">
    <source>
        <dbReference type="Proteomes" id="UP001244341"/>
    </source>
</evidence>
<dbReference type="SUPFAM" id="SSF54171">
    <property type="entry name" value="DNA-binding domain"/>
    <property type="match status" value="1"/>
</dbReference>
<dbReference type="InterPro" id="IPR036955">
    <property type="entry name" value="AP2/ERF_dom_sf"/>
</dbReference>
<evidence type="ECO:0000256" key="3">
    <source>
        <dbReference type="ARBA" id="ARBA00023125"/>
    </source>
</evidence>
<keyword evidence="3" id="KW-0238">DNA-binding</keyword>
<dbReference type="InterPro" id="IPR016177">
    <property type="entry name" value="DNA-bd_dom_sf"/>
</dbReference>
<dbReference type="Gene3D" id="3.30.730.10">
    <property type="entry name" value="AP2/ERF domain"/>
    <property type="match status" value="1"/>
</dbReference>
<sequence length="156" mass="16798">MVPRYKDPGGQLKFGCRSMSYTGVYRCKRNTVRWRTQFSYGGKVLNVGSYNTEAEAAQAWNAAAIHFRGRGTLLNAVQPQLPDDGGVAVATSLPQPPWGSQLLNSMPGEGEEEGKEGEEERQEREGEGGAEVAAGVAGAAQQQQQQQQQQAAGVDE</sequence>
<evidence type="ECO:0000256" key="2">
    <source>
        <dbReference type="ARBA" id="ARBA00023015"/>
    </source>
</evidence>
<keyword evidence="9" id="KW-1185">Reference proteome</keyword>
<evidence type="ECO:0000256" key="6">
    <source>
        <dbReference type="SAM" id="MobiDB-lite"/>
    </source>
</evidence>
<feature type="domain" description="AP2/ERF" evidence="7">
    <location>
        <begin position="20"/>
        <end position="77"/>
    </location>
</feature>
<dbReference type="PROSITE" id="PS51032">
    <property type="entry name" value="AP2_ERF"/>
    <property type="match status" value="1"/>
</dbReference>
<keyword evidence="5" id="KW-0539">Nucleus</keyword>
<evidence type="ECO:0000256" key="5">
    <source>
        <dbReference type="ARBA" id="ARBA00023242"/>
    </source>
</evidence>
<dbReference type="Proteomes" id="UP001244341">
    <property type="component" value="Chromosome 1b"/>
</dbReference>
<proteinExistence type="predicted"/>
<reference evidence="8 9" key="1">
    <citation type="submission" date="2023-05" db="EMBL/GenBank/DDBJ databases">
        <title>A 100% complete, gapless, phased diploid assembly of the Scenedesmus obliquus UTEX 3031 genome.</title>
        <authorList>
            <person name="Biondi T.C."/>
            <person name="Hanschen E.R."/>
            <person name="Kwon T."/>
            <person name="Eng W."/>
            <person name="Kruse C.P.S."/>
            <person name="Koehler S.I."/>
            <person name="Kunde Y."/>
            <person name="Gleasner C.D."/>
            <person name="You Mak K.T."/>
            <person name="Polle J."/>
            <person name="Hovde B.T."/>
            <person name="Starkenburg S.R."/>
        </authorList>
    </citation>
    <scope>NUCLEOTIDE SEQUENCE [LARGE SCALE GENOMIC DNA]</scope>
    <source>
        <strain evidence="8 9">DOE0152z</strain>
    </source>
</reference>
<dbReference type="EMBL" id="CP126208">
    <property type="protein sequence ID" value="WIA08625.1"/>
    <property type="molecule type" value="Genomic_DNA"/>
</dbReference>
<evidence type="ECO:0000256" key="1">
    <source>
        <dbReference type="ARBA" id="ARBA00004123"/>
    </source>
</evidence>
<name>A0ABY8TI15_TETOB</name>
<evidence type="ECO:0000313" key="8">
    <source>
        <dbReference type="EMBL" id="WIA08625.1"/>
    </source>
</evidence>
<gene>
    <name evidence="8" type="ORF">OEZ85_008054</name>
</gene>
<keyword evidence="2" id="KW-0805">Transcription regulation</keyword>
<feature type="region of interest" description="Disordered" evidence="6">
    <location>
        <begin position="85"/>
        <end position="156"/>
    </location>
</feature>
<keyword evidence="4" id="KW-0804">Transcription</keyword>
<feature type="compositionally biased region" description="Acidic residues" evidence="6">
    <location>
        <begin position="109"/>
        <end position="120"/>
    </location>
</feature>
<feature type="compositionally biased region" description="Low complexity" evidence="6">
    <location>
        <begin position="130"/>
        <end position="156"/>
    </location>
</feature>
<comment type="subcellular location">
    <subcellularLocation>
        <location evidence="1">Nucleus</location>
    </subcellularLocation>
</comment>
<accession>A0ABY8TI15</accession>
<protein>
    <recommendedName>
        <fullName evidence="7">AP2/ERF domain-containing protein</fullName>
    </recommendedName>
</protein>